<dbReference type="SMART" id="SM00849">
    <property type="entry name" value="Lactamase_B"/>
    <property type="match status" value="1"/>
</dbReference>
<feature type="domain" description="Metallo-beta-lactamase" evidence="5">
    <location>
        <begin position="34"/>
        <end position="212"/>
    </location>
</feature>
<reference evidence="6 7" key="1">
    <citation type="journal article" date="2012" name="ISME J.">
        <title>Genomic insights to SAR86, an abundant and uncultivated marine bacterial lineage.</title>
        <authorList>
            <person name="Dupont C.L."/>
            <person name="Rusch D.B."/>
            <person name="Yooseph S."/>
            <person name="Lombardo M.J."/>
            <person name="Richter R.A."/>
            <person name="Valas R."/>
            <person name="Novotny M."/>
            <person name="Yee-Greenbaum J."/>
            <person name="Selengut J.D."/>
            <person name="Haft D.H."/>
            <person name="Halpern A.L."/>
            <person name="Lasken R.S."/>
            <person name="Nealson K."/>
            <person name="Friedman R."/>
            <person name="Venter J.C."/>
        </authorList>
    </citation>
    <scope>NUCLEOTIDE SEQUENCE [LARGE SCALE GENOMIC DNA]</scope>
</reference>
<evidence type="ECO:0000259" key="5">
    <source>
        <dbReference type="SMART" id="SM00849"/>
    </source>
</evidence>
<evidence type="ECO:0000256" key="1">
    <source>
        <dbReference type="ARBA" id="ARBA00001947"/>
    </source>
</evidence>
<keyword evidence="4" id="KW-0862">Zinc</keyword>
<dbReference type="CDD" id="cd07737">
    <property type="entry name" value="YcbL-like_MBL-fold"/>
    <property type="match status" value="1"/>
</dbReference>
<dbReference type="InterPro" id="IPR051453">
    <property type="entry name" value="MBL_Glyoxalase_II"/>
</dbReference>
<evidence type="ECO:0000256" key="3">
    <source>
        <dbReference type="ARBA" id="ARBA00022801"/>
    </source>
</evidence>
<dbReference type="Proteomes" id="UP000010116">
    <property type="component" value="Unassembled WGS sequence"/>
</dbReference>
<protein>
    <submittedName>
        <fullName evidence="6">Beta-lactamase domain protein</fullName>
    </submittedName>
</protein>
<keyword evidence="2" id="KW-0479">Metal-binding</keyword>
<name>J5KDF9_9GAMM</name>
<comment type="cofactor">
    <cofactor evidence="1">
        <name>Zn(2+)</name>
        <dbReference type="ChEBI" id="CHEBI:29105"/>
    </cofactor>
</comment>
<gene>
    <name evidence="6" type="ORF">NT02SARS_0839</name>
</gene>
<dbReference type="Pfam" id="PF00753">
    <property type="entry name" value="Lactamase_B"/>
    <property type="match status" value="1"/>
</dbReference>
<dbReference type="SUPFAM" id="SSF56281">
    <property type="entry name" value="Metallo-hydrolase/oxidoreductase"/>
    <property type="match status" value="1"/>
</dbReference>
<evidence type="ECO:0000313" key="7">
    <source>
        <dbReference type="Proteomes" id="UP000010116"/>
    </source>
</evidence>
<evidence type="ECO:0000313" key="6">
    <source>
        <dbReference type="EMBL" id="EJP73003.1"/>
    </source>
</evidence>
<sequence>MFYLGSKCHENLLFFINTMSEIKSLINPVTPFEQNAPIIYCTETKMCAFVDPGGDIDKLLEVAKSHQLIPEKILLTHGHLDHAGAAAELSEILNIEIYGPHKEDAFLLDALSAQGQMYGMQTRNCTPNYWLEDGDEVLVGNVKFQVIFCPGHTPGHIVFFNEENKLALVGDVIFNGSIGRTDFPRGNHQDLIDSITKKLWPLGNDIEFISGHGPNSTFGHERQVNMFVSDSALDID</sequence>
<keyword evidence="3" id="KW-0378">Hydrolase</keyword>
<dbReference type="InterPro" id="IPR036866">
    <property type="entry name" value="RibonucZ/Hydroxyglut_hydro"/>
</dbReference>
<dbReference type="HOGENOM" id="CLU_030571_5_0_6"/>
<dbReference type="InterPro" id="IPR001279">
    <property type="entry name" value="Metallo-B-lactamas"/>
</dbReference>
<dbReference type="EMBL" id="JH611185">
    <property type="protein sequence ID" value="EJP73003.1"/>
    <property type="molecule type" value="Genomic_DNA"/>
</dbReference>
<dbReference type="GO" id="GO:0046872">
    <property type="term" value="F:metal ion binding"/>
    <property type="evidence" value="ECO:0007669"/>
    <property type="project" value="UniProtKB-KW"/>
</dbReference>
<evidence type="ECO:0000256" key="4">
    <source>
        <dbReference type="ARBA" id="ARBA00022833"/>
    </source>
</evidence>
<proteinExistence type="predicted"/>
<organism evidence="6 7">
    <name type="scientific">SAR86 cluster bacterium SAR86B</name>
    <dbReference type="NCBI Taxonomy" id="1123867"/>
    <lineage>
        <taxon>Bacteria</taxon>
        <taxon>Pseudomonadati</taxon>
        <taxon>Pseudomonadota</taxon>
        <taxon>Gammaproteobacteria</taxon>
        <taxon>SAR86 cluster</taxon>
    </lineage>
</organism>
<evidence type="ECO:0000256" key="2">
    <source>
        <dbReference type="ARBA" id="ARBA00022723"/>
    </source>
</evidence>
<dbReference type="GO" id="GO:0016787">
    <property type="term" value="F:hydrolase activity"/>
    <property type="evidence" value="ECO:0007669"/>
    <property type="project" value="UniProtKB-KW"/>
</dbReference>
<dbReference type="Gene3D" id="3.60.15.10">
    <property type="entry name" value="Ribonuclease Z/Hydroxyacylglutathione hydrolase-like"/>
    <property type="match status" value="1"/>
</dbReference>
<dbReference type="PANTHER" id="PTHR46233:SF3">
    <property type="entry name" value="HYDROXYACYLGLUTATHIONE HYDROLASE GLOC"/>
    <property type="match status" value="1"/>
</dbReference>
<accession>J5KDF9</accession>
<dbReference type="PANTHER" id="PTHR46233">
    <property type="entry name" value="HYDROXYACYLGLUTATHIONE HYDROLASE GLOC"/>
    <property type="match status" value="1"/>
</dbReference>
<dbReference type="AlphaFoldDB" id="J5KDF9"/>